<dbReference type="KEGG" id="eba:ebA2613"/>
<protein>
    <submittedName>
        <fullName evidence="2">Uncharacterized protein</fullName>
    </submittedName>
</protein>
<feature type="region of interest" description="Disordered" evidence="1">
    <location>
        <begin position="27"/>
        <end position="68"/>
    </location>
</feature>
<dbReference type="EMBL" id="CR555306">
    <property type="protein sequence ID" value="CAI07593.1"/>
    <property type="molecule type" value="Genomic_DNA"/>
</dbReference>
<dbReference type="HOGENOM" id="CLU_2784860_0_0_4"/>
<dbReference type="AlphaFoldDB" id="Q5P519"/>
<sequence length="68" mass="7573">MQGRSRLRDLQAVSRRVGLAASYLANPDVHLQRAQRPSHASSSHSRRATRATPPRGTTFSTVCYRRAP</sequence>
<keyword evidence="3" id="KW-1185">Reference proteome</keyword>
<gene>
    <name evidence="2" type="ORF">ebA2613</name>
</gene>
<reference evidence="2 3" key="1">
    <citation type="journal article" date="2005" name="Arch. Microbiol.">
        <title>The genome sequence of an anaerobic aromatic-degrading denitrifying bacterium, strain EbN1.</title>
        <authorList>
            <person name="Rabus R."/>
            <person name="Kube M."/>
            <person name="Heider J."/>
            <person name="Beck A."/>
            <person name="Heitmann K."/>
            <person name="Widdel F."/>
            <person name="Reinhardt R."/>
        </authorList>
    </citation>
    <scope>NUCLEOTIDE SEQUENCE [LARGE SCALE GENOMIC DNA]</scope>
    <source>
        <strain evidence="2 3">EbN1</strain>
    </source>
</reference>
<accession>Q5P519</accession>
<evidence type="ECO:0000313" key="3">
    <source>
        <dbReference type="Proteomes" id="UP000006552"/>
    </source>
</evidence>
<evidence type="ECO:0000313" key="2">
    <source>
        <dbReference type="EMBL" id="CAI07593.1"/>
    </source>
</evidence>
<evidence type="ECO:0000256" key="1">
    <source>
        <dbReference type="SAM" id="MobiDB-lite"/>
    </source>
</evidence>
<feature type="compositionally biased region" description="Low complexity" evidence="1">
    <location>
        <begin position="32"/>
        <end position="43"/>
    </location>
</feature>
<dbReference type="Proteomes" id="UP000006552">
    <property type="component" value="Chromosome"/>
</dbReference>
<dbReference type="STRING" id="76114.ebA2613"/>
<name>Q5P519_AROAE</name>
<proteinExistence type="predicted"/>
<organism evidence="2 3">
    <name type="scientific">Aromatoleum aromaticum (strain DSM 19018 / LMG 30748 / EbN1)</name>
    <name type="common">Azoarcus sp. (strain EbN1)</name>
    <dbReference type="NCBI Taxonomy" id="76114"/>
    <lineage>
        <taxon>Bacteria</taxon>
        <taxon>Pseudomonadati</taxon>
        <taxon>Pseudomonadota</taxon>
        <taxon>Betaproteobacteria</taxon>
        <taxon>Rhodocyclales</taxon>
        <taxon>Rhodocyclaceae</taxon>
        <taxon>Aromatoleum</taxon>
    </lineage>
</organism>